<evidence type="ECO:0000256" key="4">
    <source>
        <dbReference type="ARBA" id="ARBA00026071"/>
    </source>
</evidence>
<organism evidence="6">
    <name type="scientific">Rhipicephalus appendiculatus</name>
    <name type="common">Brown ear tick</name>
    <dbReference type="NCBI Taxonomy" id="34631"/>
    <lineage>
        <taxon>Eukaryota</taxon>
        <taxon>Metazoa</taxon>
        <taxon>Ecdysozoa</taxon>
        <taxon>Arthropoda</taxon>
        <taxon>Chelicerata</taxon>
        <taxon>Arachnida</taxon>
        <taxon>Acari</taxon>
        <taxon>Parasitiformes</taxon>
        <taxon>Ixodida</taxon>
        <taxon>Ixodoidea</taxon>
        <taxon>Ixodidae</taxon>
        <taxon>Rhipicephalinae</taxon>
        <taxon>Rhipicephalus</taxon>
        <taxon>Rhipicephalus</taxon>
    </lineage>
</organism>
<dbReference type="GO" id="GO:0005737">
    <property type="term" value="C:cytoplasm"/>
    <property type="evidence" value="ECO:0007669"/>
    <property type="project" value="UniProtKB-SubCell"/>
</dbReference>
<dbReference type="InterPro" id="IPR001353">
    <property type="entry name" value="Proteasome_sua/b"/>
</dbReference>
<dbReference type="InterPro" id="IPR029055">
    <property type="entry name" value="Ntn_hydrolases_N"/>
</dbReference>
<dbReference type="Gene3D" id="3.60.20.10">
    <property type="entry name" value="Glutamine Phosphoribosylpyrophosphate, subunit 1, domain 1"/>
    <property type="match status" value="1"/>
</dbReference>
<dbReference type="GO" id="GO:0051603">
    <property type="term" value="P:proteolysis involved in protein catabolic process"/>
    <property type="evidence" value="ECO:0007669"/>
    <property type="project" value="InterPro"/>
</dbReference>
<evidence type="ECO:0000256" key="2">
    <source>
        <dbReference type="ARBA" id="ARBA00022942"/>
    </source>
</evidence>
<dbReference type="AlphaFoldDB" id="A0A131Z8C6"/>
<protein>
    <recommendedName>
        <fullName evidence="5">Proteasome subunit beta</fullName>
    </recommendedName>
</protein>
<evidence type="ECO:0000256" key="5">
    <source>
        <dbReference type="PIRNR" id="PIRNR001213"/>
    </source>
</evidence>
<dbReference type="PIRSF" id="PIRSF001213">
    <property type="entry name" value="Psome_endopept_beta"/>
    <property type="match status" value="1"/>
</dbReference>
<comment type="subcellular location">
    <subcellularLocation>
        <location evidence="5">Cytoplasm</location>
    </subcellularLocation>
    <subcellularLocation>
        <location evidence="5">Nucleus</location>
    </subcellularLocation>
</comment>
<accession>A0A131Z8C6</accession>
<dbReference type="InterPro" id="IPR016295">
    <property type="entry name" value="Proteasome_beta4"/>
</dbReference>
<sequence>MAEMAFNISVCPGQDSFGFSKFQPTVPASIYDGTRQRTQNPMTTATSVLATKFDGGVMLAADILGSYGSLARFRNCPRILKVNDQIVAAASGDYADFQYLKSVIDQKMISEECLNDGFRLKPKSLYSWLTRIMYNRRSRFDPLWNTYLIGGLQDGVPFLGQVDMLGTAFESETLATGYGAYIAQPLLRDAYEKKAGQLTKKEAQEVLTYCLRVLYYRDARSFDKYQVATVTSEGVVIEGPLKIDSNWEIARLVKGYE</sequence>
<evidence type="ECO:0000313" key="6">
    <source>
        <dbReference type="EMBL" id="JAP86441.1"/>
    </source>
</evidence>
<dbReference type="PROSITE" id="PS51476">
    <property type="entry name" value="PROTEASOME_BETA_2"/>
    <property type="match status" value="1"/>
</dbReference>
<dbReference type="InterPro" id="IPR023333">
    <property type="entry name" value="Proteasome_suB-type"/>
</dbReference>
<dbReference type="GO" id="GO:0019774">
    <property type="term" value="C:proteasome core complex, beta-subunit complex"/>
    <property type="evidence" value="ECO:0007669"/>
    <property type="project" value="UniProtKB-UniRule"/>
</dbReference>
<dbReference type="SUPFAM" id="SSF56235">
    <property type="entry name" value="N-terminal nucleophile aminohydrolases (Ntn hydrolases)"/>
    <property type="match status" value="1"/>
</dbReference>
<dbReference type="EMBL" id="GEDV01002116">
    <property type="protein sequence ID" value="JAP86441.1"/>
    <property type="molecule type" value="Transcribed_RNA"/>
</dbReference>
<dbReference type="Pfam" id="PF00227">
    <property type="entry name" value="Proteasome"/>
    <property type="match status" value="1"/>
</dbReference>
<comment type="subunit">
    <text evidence="4">The 26S proteasome consists of a 20S proteasome core and two 19S regulatory subunits. The 20S proteasome core is composed of 28 subunits that are arranged in four stacked rings, resulting in a barrel-shaped structure. The two end rings are each formed by seven alpha subunits, and the two central rings are each formed by seven beta subunits. The catalytic chamber with the active sites is on the inside of the barrel.</text>
</comment>
<dbReference type="PANTHER" id="PTHR32194">
    <property type="entry name" value="METALLOPROTEASE TLDD"/>
    <property type="match status" value="1"/>
</dbReference>
<dbReference type="CDD" id="cd03760">
    <property type="entry name" value="proteasome_beta_type_4"/>
    <property type="match status" value="1"/>
</dbReference>
<comment type="function">
    <text evidence="5">Non-catalytic component of the proteasome.</text>
</comment>
<comment type="similarity">
    <text evidence="5">Belongs to the peptidase T1B family.</text>
</comment>
<evidence type="ECO:0000256" key="3">
    <source>
        <dbReference type="ARBA" id="ARBA00023242"/>
    </source>
</evidence>
<keyword evidence="3 5" id="KW-0539">Nucleus</keyword>
<dbReference type="PANTHER" id="PTHR32194:SF6">
    <property type="entry name" value="PROTEASOME SUBUNIT BETA"/>
    <property type="match status" value="1"/>
</dbReference>
<dbReference type="FunFam" id="3.60.20.10:FF:000014">
    <property type="entry name" value="Proteasome subunit beta type-7"/>
    <property type="match status" value="1"/>
</dbReference>
<keyword evidence="1 5" id="KW-0963">Cytoplasm</keyword>
<proteinExistence type="inferred from homology"/>
<reference evidence="6" key="1">
    <citation type="journal article" date="2016" name="Ticks Tick Borne Dis.">
        <title>De novo assembly and annotation of the salivary gland transcriptome of Rhipicephalus appendiculatus male and female ticks during blood feeding.</title>
        <authorList>
            <person name="de Castro M.H."/>
            <person name="de Klerk D."/>
            <person name="Pienaar R."/>
            <person name="Latif A.A."/>
            <person name="Rees D.J."/>
            <person name="Mans B.J."/>
        </authorList>
    </citation>
    <scope>NUCLEOTIDE SEQUENCE</scope>
    <source>
        <tissue evidence="6">Salivary glands</tissue>
    </source>
</reference>
<evidence type="ECO:0000256" key="1">
    <source>
        <dbReference type="ARBA" id="ARBA00022490"/>
    </source>
</evidence>
<name>A0A131Z8C6_RHIAP</name>
<keyword evidence="2 5" id="KW-0647">Proteasome</keyword>
<dbReference type="GO" id="GO:0005634">
    <property type="term" value="C:nucleus"/>
    <property type="evidence" value="ECO:0007669"/>
    <property type="project" value="UniProtKB-SubCell"/>
</dbReference>